<dbReference type="SUPFAM" id="SSF117281">
    <property type="entry name" value="Kelch motif"/>
    <property type="match status" value="1"/>
</dbReference>
<reference evidence="4 5" key="1">
    <citation type="journal article" date="2021" name="Nat. Plants">
        <title>The Taxus genome provides insights into paclitaxel biosynthesis.</title>
        <authorList>
            <person name="Xiong X."/>
            <person name="Gou J."/>
            <person name="Liao Q."/>
            <person name="Li Y."/>
            <person name="Zhou Q."/>
            <person name="Bi G."/>
            <person name="Li C."/>
            <person name="Du R."/>
            <person name="Wang X."/>
            <person name="Sun T."/>
            <person name="Guo L."/>
            <person name="Liang H."/>
            <person name="Lu P."/>
            <person name="Wu Y."/>
            <person name="Zhang Z."/>
            <person name="Ro D.K."/>
            <person name="Shang Y."/>
            <person name="Huang S."/>
            <person name="Yan J."/>
        </authorList>
    </citation>
    <scope>NUCLEOTIDE SEQUENCE [LARGE SCALE GENOMIC DNA]</scope>
    <source>
        <strain evidence="4">Ta-2019</strain>
    </source>
</reference>
<dbReference type="CDD" id="cd22152">
    <property type="entry name" value="F-box_AtAFR-like"/>
    <property type="match status" value="1"/>
</dbReference>
<dbReference type="AlphaFoldDB" id="A0AA38LPT5"/>
<dbReference type="InterPro" id="IPR015915">
    <property type="entry name" value="Kelch-typ_b-propeller"/>
</dbReference>
<dbReference type="SMART" id="SM00256">
    <property type="entry name" value="FBOX"/>
    <property type="match status" value="1"/>
</dbReference>
<feature type="non-terminal residue" evidence="4">
    <location>
        <position position="446"/>
    </location>
</feature>
<dbReference type="InterPro" id="IPR006652">
    <property type="entry name" value="Kelch_1"/>
</dbReference>
<feature type="non-terminal residue" evidence="4">
    <location>
        <position position="1"/>
    </location>
</feature>
<keyword evidence="2" id="KW-0677">Repeat</keyword>
<dbReference type="SUPFAM" id="SSF81383">
    <property type="entry name" value="F-box domain"/>
    <property type="match status" value="1"/>
</dbReference>
<dbReference type="Pfam" id="PF00646">
    <property type="entry name" value="F-box"/>
    <property type="match status" value="1"/>
</dbReference>
<protein>
    <recommendedName>
        <fullName evidence="3">F-box domain-containing protein</fullName>
    </recommendedName>
</protein>
<dbReference type="PANTHER" id="PTHR46344">
    <property type="entry name" value="OS02G0202900 PROTEIN"/>
    <property type="match status" value="1"/>
</dbReference>
<sequence>RRTQVTGICERRLKTKRTRHGASVRASTSELSRSRVRTRLLRFAVKNHVSKPLMRLRLRKRLKIVGAGLYMKFSRKGMLVKGNGLQDTSDKKFGRDYFGILQGLPDDVALQCLARVPRVYHFALRCVSKSWRRSIDSWEFLEQRKLLGCSEDWLYLHVGTSPHLDERDEGKRIRWQLVGGYSQWHAFDSQRYKWYTLPSIPYDRTVTGGQVVLGAASAVLQGMLYVIGGAPFGKAAIRDVWIYDPRKNKWRKGASMSTPRFACLVGVIKDKLYVVGGSGMCHLTGYSLPCLEVYDPIINKWQFAASARGAVADHPFNPLKHAAVLEGYLCVTGPQNVTGCMNGAMYDPVTDTWSEIKPGLRSGWGKPSTVMDGKLYIIDFGCYKQYVPEDDCWVPVKCQTEDLLLGWDPRLILAMSSSKEKLYVVGTMGSALIVMIVPVKNGNISQ</sequence>
<proteinExistence type="predicted"/>
<name>A0AA38LPT5_TAXCH</name>
<dbReference type="InterPro" id="IPR057499">
    <property type="entry name" value="Kelch_FKB95"/>
</dbReference>
<dbReference type="PANTHER" id="PTHR46344:SF27">
    <property type="entry name" value="KELCH REPEAT SUPERFAMILY PROTEIN"/>
    <property type="match status" value="1"/>
</dbReference>
<evidence type="ECO:0000256" key="2">
    <source>
        <dbReference type="ARBA" id="ARBA00022737"/>
    </source>
</evidence>
<evidence type="ECO:0000256" key="1">
    <source>
        <dbReference type="ARBA" id="ARBA00022441"/>
    </source>
</evidence>
<dbReference type="Pfam" id="PF25210">
    <property type="entry name" value="Kelch_FKB95"/>
    <property type="match status" value="1"/>
</dbReference>
<evidence type="ECO:0000259" key="3">
    <source>
        <dbReference type="SMART" id="SM00256"/>
    </source>
</evidence>
<organism evidence="4 5">
    <name type="scientific">Taxus chinensis</name>
    <name type="common">Chinese yew</name>
    <name type="synonym">Taxus wallichiana var. chinensis</name>
    <dbReference type="NCBI Taxonomy" id="29808"/>
    <lineage>
        <taxon>Eukaryota</taxon>
        <taxon>Viridiplantae</taxon>
        <taxon>Streptophyta</taxon>
        <taxon>Embryophyta</taxon>
        <taxon>Tracheophyta</taxon>
        <taxon>Spermatophyta</taxon>
        <taxon>Pinopsida</taxon>
        <taxon>Pinidae</taxon>
        <taxon>Conifers II</taxon>
        <taxon>Cupressales</taxon>
        <taxon>Taxaceae</taxon>
        <taxon>Taxus</taxon>
    </lineage>
</organism>
<dbReference type="OMA" id="KCQTEDL"/>
<accession>A0AA38LPT5</accession>
<dbReference type="EMBL" id="JAHRHJ020000001">
    <property type="protein sequence ID" value="KAH9330230.1"/>
    <property type="molecule type" value="Genomic_DNA"/>
</dbReference>
<keyword evidence="5" id="KW-1185">Reference proteome</keyword>
<evidence type="ECO:0000313" key="4">
    <source>
        <dbReference type="EMBL" id="KAH9330230.1"/>
    </source>
</evidence>
<feature type="domain" description="F-box" evidence="3">
    <location>
        <begin position="104"/>
        <end position="144"/>
    </location>
</feature>
<keyword evidence="1" id="KW-0880">Kelch repeat</keyword>
<dbReference type="Gene3D" id="2.120.10.80">
    <property type="entry name" value="Kelch-type beta propeller"/>
    <property type="match status" value="2"/>
</dbReference>
<comment type="caution">
    <text evidence="4">The sequence shown here is derived from an EMBL/GenBank/DDBJ whole genome shotgun (WGS) entry which is preliminary data.</text>
</comment>
<evidence type="ECO:0000313" key="5">
    <source>
        <dbReference type="Proteomes" id="UP000824469"/>
    </source>
</evidence>
<gene>
    <name evidence="4" type="ORF">KI387_002338</name>
</gene>
<dbReference type="InterPro" id="IPR001810">
    <property type="entry name" value="F-box_dom"/>
</dbReference>
<dbReference type="SMART" id="SM00612">
    <property type="entry name" value="Kelch"/>
    <property type="match status" value="2"/>
</dbReference>
<dbReference type="InterPro" id="IPR036047">
    <property type="entry name" value="F-box-like_dom_sf"/>
</dbReference>
<dbReference type="Proteomes" id="UP000824469">
    <property type="component" value="Unassembled WGS sequence"/>
</dbReference>